<gene>
    <name evidence="1" type="ORF">NNJEOMEG_02201</name>
</gene>
<dbReference type="RefSeq" id="WP_173084351.1">
    <property type="nucleotide sequence ID" value="NZ_BLTE01000009.1"/>
</dbReference>
<evidence type="ECO:0000313" key="2">
    <source>
        <dbReference type="Proteomes" id="UP000494245"/>
    </source>
</evidence>
<sequence length="75" mass="8416">MVTVRRFGKARITILTGDHLPPHFHVDTPEGELCVDLTSGEVKGDKTARRSGKVALEWAAENRDSLFTIWQELNP</sequence>
<accession>A0A6V8LXI1</accession>
<dbReference type="InterPro" id="IPR025427">
    <property type="entry name" value="DUF4160"/>
</dbReference>
<dbReference type="Pfam" id="PF13711">
    <property type="entry name" value="DUF4160"/>
    <property type="match status" value="1"/>
</dbReference>
<dbReference type="EMBL" id="BLTE01000009">
    <property type="protein sequence ID" value="GFK94357.1"/>
    <property type="molecule type" value="Genomic_DNA"/>
</dbReference>
<dbReference type="Proteomes" id="UP000494245">
    <property type="component" value="Unassembled WGS sequence"/>
</dbReference>
<evidence type="ECO:0008006" key="3">
    <source>
        <dbReference type="Google" id="ProtNLM"/>
    </source>
</evidence>
<reference evidence="1 2" key="2">
    <citation type="submission" date="2020-05" db="EMBL/GenBank/DDBJ databases">
        <title>Draft genome sequence of Desulfovibrio sp. strainFSS-1.</title>
        <authorList>
            <person name="Shimoshige H."/>
            <person name="Kobayashi H."/>
            <person name="Maekawa T."/>
        </authorList>
    </citation>
    <scope>NUCLEOTIDE SEQUENCE [LARGE SCALE GENOMIC DNA]</scope>
    <source>
        <strain evidence="1 2">SIID29052-01</strain>
    </source>
</reference>
<organism evidence="1 2">
    <name type="scientific">Fundidesulfovibrio magnetotacticus</name>
    <dbReference type="NCBI Taxonomy" id="2730080"/>
    <lineage>
        <taxon>Bacteria</taxon>
        <taxon>Pseudomonadati</taxon>
        <taxon>Thermodesulfobacteriota</taxon>
        <taxon>Desulfovibrionia</taxon>
        <taxon>Desulfovibrionales</taxon>
        <taxon>Desulfovibrionaceae</taxon>
        <taxon>Fundidesulfovibrio</taxon>
    </lineage>
</organism>
<dbReference type="AlphaFoldDB" id="A0A6V8LXI1"/>
<reference evidence="1 2" key="1">
    <citation type="submission" date="2020-04" db="EMBL/GenBank/DDBJ databases">
        <authorList>
            <consortium name="Desulfovibrio sp. FSS-1 genome sequencing consortium"/>
            <person name="Shimoshige H."/>
            <person name="Kobayashi H."/>
            <person name="Maekawa T."/>
        </authorList>
    </citation>
    <scope>NUCLEOTIDE SEQUENCE [LARGE SCALE GENOMIC DNA]</scope>
    <source>
        <strain evidence="1 2">SIID29052-01</strain>
    </source>
</reference>
<name>A0A6V8LXI1_9BACT</name>
<evidence type="ECO:0000313" key="1">
    <source>
        <dbReference type="EMBL" id="GFK94357.1"/>
    </source>
</evidence>
<proteinExistence type="predicted"/>
<keyword evidence="2" id="KW-1185">Reference proteome</keyword>
<protein>
    <recommendedName>
        <fullName evidence="3">DUF4160 domain-containing protein</fullName>
    </recommendedName>
</protein>
<comment type="caution">
    <text evidence="1">The sequence shown here is derived from an EMBL/GenBank/DDBJ whole genome shotgun (WGS) entry which is preliminary data.</text>
</comment>